<sequence>MTIEHSKAQLISLIDNADLKVIALTGAWGTGKTHLWNEIRKESEDPIVKGARYVSLFGLKDINQLKLKVVQSALPVGGDSSSLTEGLMKTWKASVDALKKVHPGFLALDELALVAVPVALRDRFVVIDDIERKHASLSVDEVLGFVNEYSQNFGTRFLLILNSDQFSAPTDSPLWVAFREKVVEEELRFTPTPGEAFEIAVPNLNSPYRATAKTAVDACGITNIRVIRKAYRLVVQLLGDTGDMPLGIQARTVPSIVLISALANNAIKDGPTLEYVAGYNRGPSDFLSRHLRQGGDASKEKSEESTPAAWKVLLSKLEINSSDEFEELVVGFVRDGRHDARAIEAIVQGYQHNENRTEARNLARAFFERSVWYVTDCDDDLVDDAVKLIARVADLDPYTVTALGKQMFDLPGGAKLENDLIDGWLVHFATIADNTEFGELPGHQPLHPRLKAAIDKARDARIHSATVVDAIKHIHENNGWGHREEAAMRAATIDDFETAMRTLKGRDFKLFVLKSLDILEQHEMYEKHFGQAGMNFLEACRRIVRAEEDNRFGRLLRTLFAESKVPALLAEGGVEAERQVQTAVDCNAAVPGRLSPAP</sequence>
<evidence type="ECO:0000313" key="3">
    <source>
        <dbReference type="Proteomes" id="UP000036700"/>
    </source>
</evidence>
<dbReference type="PATRIC" id="fig|445709.3.peg.2057"/>
<protein>
    <recommendedName>
        <fullName evidence="1">KAP NTPase domain-containing protein</fullName>
    </recommendedName>
</protein>
<dbReference type="Proteomes" id="UP000036700">
    <property type="component" value="Chromosome"/>
</dbReference>
<evidence type="ECO:0000259" key="1">
    <source>
        <dbReference type="Pfam" id="PF07693"/>
    </source>
</evidence>
<dbReference type="EMBL" id="CP011568">
    <property type="protein sequence ID" value="AKJ68435.1"/>
    <property type="molecule type" value="Genomic_DNA"/>
</dbReference>
<dbReference type="Pfam" id="PF07693">
    <property type="entry name" value="KAP_NTPase"/>
    <property type="match status" value="1"/>
</dbReference>
<accession>A0A0G3ENA5</accession>
<organism evidence="2 3">
    <name type="scientific">Pandoraea thiooxydans</name>
    <dbReference type="NCBI Taxonomy" id="445709"/>
    <lineage>
        <taxon>Bacteria</taxon>
        <taxon>Pseudomonadati</taxon>
        <taxon>Pseudomonadota</taxon>
        <taxon>Betaproteobacteria</taxon>
        <taxon>Burkholderiales</taxon>
        <taxon>Burkholderiaceae</taxon>
        <taxon>Pandoraea</taxon>
    </lineage>
</organism>
<dbReference type="AlphaFoldDB" id="A0A0G3ENA5"/>
<proteinExistence type="predicted"/>
<feature type="domain" description="KAP NTPase" evidence="1">
    <location>
        <begin position="9"/>
        <end position="45"/>
    </location>
</feature>
<reference evidence="3" key="1">
    <citation type="submission" date="2015-06" db="EMBL/GenBank/DDBJ databases">
        <authorList>
            <person name="Lim Y.L."/>
            <person name="Ee R."/>
            <person name="Yong D."/>
            <person name="How K.Y."/>
            <person name="Yin W.F."/>
            <person name="Chan K.G."/>
        </authorList>
    </citation>
    <scope>NUCLEOTIDE SEQUENCE [LARGE SCALE GENOMIC DNA]</scope>
    <source>
        <strain evidence="3">DSM 25325</strain>
    </source>
</reference>
<gene>
    <name evidence="2" type="ORF">ABW99_09620</name>
</gene>
<dbReference type="InterPro" id="IPR027417">
    <property type="entry name" value="P-loop_NTPase"/>
</dbReference>
<dbReference type="KEGG" id="ptx:ABW99_09620"/>
<keyword evidence="3" id="KW-1185">Reference proteome</keyword>
<evidence type="ECO:0000313" key="2">
    <source>
        <dbReference type="EMBL" id="AKJ68435.1"/>
    </source>
</evidence>
<dbReference type="InterPro" id="IPR011646">
    <property type="entry name" value="KAP_P-loop"/>
</dbReference>
<dbReference type="RefSeq" id="WP_047214267.1">
    <property type="nucleotide sequence ID" value="NZ_CP011568.3"/>
</dbReference>
<dbReference type="SUPFAM" id="SSF52540">
    <property type="entry name" value="P-loop containing nucleoside triphosphate hydrolases"/>
    <property type="match status" value="1"/>
</dbReference>
<name>A0A0G3ENA5_9BURK</name>